<protein>
    <submittedName>
        <fullName evidence="2">Uncharacterized protein</fullName>
    </submittedName>
</protein>
<dbReference type="EMBL" id="HE573024">
    <property type="protein sequence ID" value="CCC49526.1"/>
    <property type="molecule type" value="Genomic_DNA"/>
</dbReference>
<dbReference type="AlphaFoldDB" id="G0U0C8"/>
<accession>G0U0C8</accession>
<name>G0U0C8_TRYVY</name>
<keyword evidence="1" id="KW-0812">Transmembrane</keyword>
<feature type="transmembrane region" description="Helical" evidence="1">
    <location>
        <begin position="61"/>
        <end position="82"/>
    </location>
</feature>
<evidence type="ECO:0000313" key="2">
    <source>
        <dbReference type="EMBL" id="CCC49526.1"/>
    </source>
</evidence>
<reference evidence="2" key="1">
    <citation type="journal article" date="2012" name="Proc. Natl. Acad. Sci. U.S.A.">
        <title>Antigenic diversity is generated by distinct evolutionary mechanisms in African trypanosome species.</title>
        <authorList>
            <person name="Jackson A.P."/>
            <person name="Berry A."/>
            <person name="Aslett M."/>
            <person name="Allison H.C."/>
            <person name="Burton P."/>
            <person name="Vavrova-Anderson J."/>
            <person name="Brown R."/>
            <person name="Browne H."/>
            <person name="Corton N."/>
            <person name="Hauser H."/>
            <person name="Gamble J."/>
            <person name="Gilderthorp R."/>
            <person name="Marcello L."/>
            <person name="McQuillan J."/>
            <person name="Otto T.D."/>
            <person name="Quail M.A."/>
            <person name="Sanders M.J."/>
            <person name="van Tonder A."/>
            <person name="Ginger M.L."/>
            <person name="Field M.C."/>
            <person name="Barry J.D."/>
            <person name="Hertz-Fowler C."/>
            <person name="Berriman M."/>
        </authorList>
    </citation>
    <scope>NUCLEOTIDE SEQUENCE</scope>
    <source>
        <strain evidence="2">Y486</strain>
    </source>
</reference>
<keyword evidence="1" id="KW-0472">Membrane</keyword>
<keyword evidence="1" id="KW-1133">Transmembrane helix</keyword>
<evidence type="ECO:0000256" key="1">
    <source>
        <dbReference type="SAM" id="Phobius"/>
    </source>
</evidence>
<proteinExistence type="predicted"/>
<feature type="transmembrane region" description="Helical" evidence="1">
    <location>
        <begin position="89"/>
        <end position="106"/>
    </location>
</feature>
<organism evidence="2">
    <name type="scientific">Trypanosoma vivax (strain Y486)</name>
    <dbReference type="NCBI Taxonomy" id="1055687"/>
    <lineage>
        <taxon>Eukaryota</taxon>
        <taxon>Discoba</taxon>
        <taxon>Euglenozoa</taxon>
        <taxon>Kinetoplastea</taxon>
        <taxon>Metakinetoplastina</taxon>
        <taxon>Trypanosomatida</taxon>
        <taxon>Trypanosomatidae</taxon>
        <taxon>Trypanosoma</taxon>
        <taxon>Duttonella</taxon>
    </lineage>
</organism>
<dbReference type="VEuPathDB" id="TriTrypDB:TvY486_0801340"/>
<sequence length="132" mass="15854">MCGPVRRAFAGLFVAAAVHTRFFPLQKLWDYAFLKKKFDISPSFSVVTTSPRFCHYLTHSLFLSPFFVYLNVIFFRLCYIFCYIYFIKLFFFITYILFFFPLFFFAKYFSCSINFSFSFLLIIFLHFCSSLL</sequence>
<gene>
    <name evidence="2" type="ORF">TVY486_0801340</name>
</gene>
<feature type="transmembrane region" description="Helical" evidence="1">
    <location>
        <begin position="112"/>
        <end position="131"/>
    </location>
</feature>